<dbReference type="SMART" id="SM00220">
    <property type="entry name" value="S_TKc"/>
    <property type="match status" value="1"/>
</dbReference>
<accession>A0A2J6RB27</accession>
<dbReference type="GO" id="GO:0005524">
    <property type="term" value="F:ATP binding"/>
    <property type="evidence" value="ECO:0007669"/>
    <property type="project" value="InterPro"/>
</dbReference>
<dbReference type="InterPro" id="IPR000719">
    <property type="entry name" value="Prot_kinase_dom"/>
</dbReference>
<dbReference type="InterPro" id="IPR010730">
    <property type="entry name" value="HET"/>
</dbReference>
<evidence type="ECO:0000313" key="4">
    <source>
        <dbReference type="Proteomes" id="UP000235786"/>
    </source>
</evidence>
<dbReference type="PANTHER" id="PTHR33112:SF10">
    <property type="entry name" value="TOL"/>
    <property type="match status" value="1"/>
</dbReference>
<dbReference type="InterPro" id="IPR011009">
    <property type="entry name" value="Kinase-like_dom_sf"/>
</dbReference>
<dbReference type="Pfam" id="PF06985">
    <property type="entry name" value="HET"/>
    <property type="match status" value="1"/>
</dbReference>
<evidence type="ECO:0000259" key="2">
    <source>
        <dbReference type="PROSITE" id="PS50011"/>
    </source>
</evidence>
<dbReference type="GO" id="GO:0004672">
    <property type="term" value="F:protein kinase activity"/>
    <property type="evidence" value="ECO:0007669"/>
    <property type="project" value="InterPro"/>
</dbReference>
<protein>
    <submittedName>
        <fullName evidence="3">HET-domain-containing protein</fullName>
    </submittedName>
</protein>
<dbReference type="Gene3D" id="1.10.510.10">
    <property type="entry name" value="Transferase(Phosphotransferase) domain 1"/>
    <property type="match status" value="1"/>
</dbReference>
<dbReference type="PANTHER" id="PTHR33112">
    <property type="entry name" value="DOMAIN PROTEIN, PUTATIVE-RELATED"/>
    <property type="match status" value="1"/>
</dbReference>
<dbReference type="CDD" id="cd00180">
    <property type="entry name" value="PKc"/>
    <property type="match status" value="1"/>
</dbReference>
<dbReference type="STRING" id="1149755.A0A2J6RB27"/>
<evidence type="ECO:0000313" key="3">
    <source>
        <dbReference type="EMBL" id="PMD35719.1"/>
    </source>
</evidence>
<dbReference type="Pfam" id="PF00069">
    <property type="entry name" value="Pkinase"/>
    <property type="match status" value="1"/>
</dbReference>
<gene>
    <name evidence="3" type="ORF">L207DRAFT_496245</name>
</gene>
<dbReference type="PROSITE" id="PS50011">
    <property type="entry name" value="PROTEIN_KINASE_DOM"/>
    <property type="match status" value="1"/>
</dbReference>
<dbReference type="OrthoDB" id="4062651at2759"/>
<dbReference type="EMBL" id="KZ613952">
    <property type="protein sequence ID" value="PMD35719.1"/>
    <property type="molecule type" value="Genomic_DNA"/>
</dbReference>
<dbReference type="InterPro" id="IPR008271">
    <property type="entry name" value="Ser/Thr_kinase_AS"/>
</dbReference>
<sequence>MAPLSKKIEKEIITTVYQDRSEHEWISSASIRKLVTETEVEAVLRKEKSASWATADVEKAKEFFLKSASRLFALLVYLGHEELLDNFYSKRFNDDMFPIELVSIEEENDSDDQGQPGWTVKSTKNGNEIKYSGYGVTDRQIQSLCKLWQWQFFVPVFRVDNDNSIGPPFDQRCQMPFTKELGTGHAAKTHFSVVRHFVMDLSHLEFSTDEYLGDTFDDKRNPHVAVKELIFPQGLEPGKIKKTAENESVVLKRFRKQNHPHLIRALAYYTQDMRHFFIFPWANRGNLRDFWNSQPSIGTPSFNVNFQDWISYLNWFFAQLVGLAAAVECLHYPPDKSTQKGKRSSESCRHGDLKPENVLCFGNVNQEPGLGNTPTDVKLVIADAGHARVHETPTEYRIVATTTSGGTLLYSPPEAEVQTQDARTRRYDIWSLGCLYLEFLIWTLWGKDELEKFHRTLNGSFYVKVPKPALKPEVTSWIEAIRADHRCSPAEQTALGRLVDLIEKRLLVVNVKTPSSDSVPSGNNTGDTQVRGTLSKAEPPFVFVTKPTMKLESTEPSVPERAKSIEVCKEMNKIVAAAKKGDSFAWINEDGIERAARQGPPNITSYLSNESRRNSVTTTNEVDFTTRLDNNWFYNTDSTISGTIVPGSREQRKKYEDSHLCGRCQTLKIWSLDFELSDTLANISKTSNSCDLCRFLSEAMENRAVRPDETIKFVRVGSSLTLGDRHRSAIYSLCTTSTDGRRPESETLRSNDVKLGFPSLLKPGSETHIKILSEWIRRCDNNHPLPAASGFIPTRLLAVGDQNSKRVRLVCNLREKDVYYVALSHRWGSPNREQPVEVKFPTTNKESVHKIINGIDDTDLPQTFLDAVIITRKLGVKYLWIDSLCILQKFGDGDSESKDDWNRESKLMEQVFSSAYFTIAASCAEHRFQGFLKQRTPRQFITMTAEDGAQFHICEVIDNFDRDVEQGELNKRGWVLQERALSRRTIHFTKTQTYWECGQGIWCETFTETKNAIASFVGDSDFPRSVEAYKEGKTLQLYQILYTRYSTLGLSYRTDRPRAIAGLEKRLMKALNSSGGYGIFQSKDKTNNFFHRGLLWQHDGVKLTRIDDFKLEEKVPSWSWMAFEGGIRYMNVLPGDIVPANDIISPFGELEPGISYTDSPPEHLAELQAPIRTLAVPTPAHLILDVPEGPDHRLVRPLQCIIVGTSKRVTDDAQRTHYALIVSYIRKEGEDKIYERAGVAFLTTGELLPPQDERYIRIQ</sequence>
<dbReference type="Proteomes" id="UP000235786">
    <property type="component" value="Unassembled WGS sequence"/>
</dbReference>
<evidence type="ECO:0000256" key="1">
    <source>
        <dbReference type="SAM" id="MobiDB-lite"/>
    </source>
</evidence>
<keyword evidence="4" id="KW-1185">Reference proteome</keyword>
<feature type="domain" description="Protein kinase" evidence="2">
    <location>
        <begin position="175"/>
        <end position="506"/>
    </location>
</feature>
<feature type="region of interest" description="Disordered" evidence="1">
    <location>
        <begin position="513"/>
        <end position="532"/>
    </location>
</feature>
<organism evidence="3 4">
    <name type="scientific">Hyaloscypha variabilis (strain UAMH 11265 / GT02V1 / F)</name>
    <name type="common">Meliniomyces variabilis</name>
    <dbReference type="NCBI Taxonomy" id="1149755"/>
    <lineage>
        <taxon>Eukaryota</taxon>
        <taxon>Fungi</taxon>
        <taxon>Dikarya</taxon>
        <taxon>Ascomycota</taxon>
        <taxon>Pezizomycotina</taxon>
        <taxon>Leotiomycetes</taxon>
        <taxon>Helotiales</taxon>
        <taxon>Hyaloscyphaceae</taxon>
        <taxon>Hyaloscypha</taxon>
        <taxon>Hyaloscypha variabilis</taxon>
    </lineage>
</organism>
<proteinExistence type="predicted"/>
<dbReference type="PROSITE" id="PS00108">
    <property type="entry name" value="PROTEIN_KINASE_ST"/>
    <property type="match status" value="1"/>
</dbReference>
<dbReference type="SUPFAM" id="SSF56112">
    <property type="entry name" value="Protein kinase-like (PK-like)"/>
    <property type="match status" value="1"/>
</dbReference>
<name>A0A2J6RB27_HYAVF</name>
<reference evidence="3 4" key="1">
    <citation type="submission" date="2016-04" db="EMBL/GenBank/DDBJ databases">
        <title>A degradative enzymes factory behind the ericoid mycorrhizal symbiosis.</title>
        <authorList>
            <consortium name="DOE Joint Genome Institute"/>
            <person name="Martino E."/>
            <person name="Morin E."/>
            <person name="Grelet G."/>
            <person name="Kuo A."/>
            <person name="Kohler A."/>
            <person name="Daghino S."/>
            <person name="Barry K."/>
            <person name="Choi C."/>
            <person name="Cichocki N."/>
            <person name="Clum A."/>
            <person name="Copeland A."/>
            <person name="Hainaut M."/>
            <person name="Haridas S."/>
            <person name="Labutti K."/>
            <person name="Lindquist E."/>
            <person name="Lipzen A."/>
            <person name="Khouja H.-R."/>
            <person name="Murat C."/>
            <person name="Ohm R."/>
            <person name="Olson A."/>
            <person name="Spatafora J."/>
            <person name="Veneault-Fourrey C."/>
            <person name="Henrissat B."/>
            <person name="Grigoriev I."/>
            <person name="Martin F."/>
            <person name="Perotto S."/>
        </authorList>
    </citation>
    <scope>NUCLEOTIDE SEQUENCE [LARGE SCALE GENOMIC DNA]</scope>
    <source>
        <strain evidence="3 4">F</strain>
    </source>
</reference>
<dbReference type="AlphaFoldDB" id="A0A2J6RB27"/>